<keyword evidence="1" id="KW-0472">Membrane</keyword>
<gene>
    <name evidence="2" type="ORF">LIER_42403</name>
</gene>
<comment type="caution">
    <text evidence="2">The sequence shown here is derived from an EMBL/GenBank/DDBJ whole genome shotgun (WGS) entry which is preliminary data.</text>
</comment>
<keyword evidence="3" id="KW-1185">Reference proteome</keyword>
<dbReference type="AlphaFoldDB" id="A0AAV3RSP8"/>
<protein>
    <submittedName>
        <fullName evidence="2">Uncharacterized protein</fullName>
    </submittedName>
</protein>
<keyword evidence="1" id="KW-1133">Transmembrane helix</keyword>
<keyword evidence="1" id="KW-0812">Transmembrane</keyword>
<organism evidence="2 3">
    <name type="scientific">Lithospermum erythrorhizon</name>
    <name type="common">Purple gromwell</name>
    <name type="synonym">Lithospermum officinale var. erythrorhizon</name>
    <dbReference type="NCBI Taxonomy" id="34254"/>
    <lineage>
        <taxon>Eukaryota</taxon>
        <taxon>Viridiplantae</taxon>
        <taxon>Streptophyta</taxon>
        <taxon>Embryophyta</taxon>
        <taxon>Tracheophyta</taxon>
        <taxon>Spermatophyta</taxon>
        <taxon>Magnoliopsida</taxon>
        <taxon>eudicotyledons</taxon>
        <taxon>Gunneridae</taxon>
        <taxon>Pentapetalae</taxon>
        <taxon>asterids</taxon>
        <taxon>lamiids</taxon>
        <taxon>Boraginales</taxon>
        <taxon>Boraginaceae</taxon>
        <taxon>Boraginoideae</taxon>
        <taxon>Lithospermeae</taxon>
        <taxon>Lithospermum</taxon>
    </lineage>
</organism>
<feature type="transmembrane region" description="Helical" evidence="1">
    <location>
        <begin position="20"/>
        <end position="41"/>
    </location>
</feature>
<evidence type="ECO:0000313" key="3">
    <source>
        <dbReference type="Proteomes" id="UP001454036"/>
    </source>
</evidence>
<dbReference type="PANTHER" id="PTHR35307:SF3">
    <property type="entry name" value="DUF4220 DOMAIN-CONTAINING PROTEIN"/>
    <property type="match status" value="1"/>
</dbReference>
<name>A0AAV3RSP8_LITER</name>
<evidence type="ECO:0000256" key="1">
    <source>
        <dbReference type="SAM" id="Phobius"/>
    </source>
</evidence>
<dbReference type="EMBL" id="BAABME010029267">
    <property type="protein sequence ID" value="GAA0183424.1"/>
    <property type="molecule type" value="Genomic_DNA"/>
</dbReference>
<accession>A0AAV3RSP8</accession>
<sequence>MKTRERSPDLPSKPMPYIGLYIGAASLICCIASTADVFNGFRQKKRWIPSKYFSINAATLKVLAVAMKLPMDITTKCPLILM</sequence>
<evidence type="ECO:0000313" key="2">
    <source>
        <dbReference type="EMBL" id="GAA0183424.1"/>
    </source>
</evidence>
<proteinExistence type="predicted"/>
<dbReference type="PANTHER" id="PTHR35307">
    <property type="entry name" value="PROTEIN, PUTATIVE-RELATED"/>
    <property type="match status" value="1"/>
</dbReference>
<dbReference type="Proteomes" id="UP001454036">
    <property type="component" value="Unassembled WGS sequence"/>
</dbReference>
<reference evidence="2 3" key="1">
    <citation type="submission" date="2024-01" db="EMBL/GenBank/DDBJ databases">
        <title>The complete chloroplast genome sequence of Lithospermum erythrorhizon: insights into the phylogenetic relationship among Boraginaceae species and the maternal lineages of purple gromwells.</title>
        <authorList>
            <person name="Okada T."/>
            <person name="Watanabe K."/>
        </authorList>
    </citation>
    <scope>NUCLEOTIDE SEQUENCE [LARGE SCALE GENOMIC DNA]</scope>
</reference>